<evidence type="ECO:0000259" key="1">
    <source>
        <dbReference type="Pfam" id="PF00027"/>
    </source>
</evidence>
<name>A0ABU0TI69_9FLAO</name>
<dbReference type="InterPro" id="IPR018490">
    <property type="entry name" value="cNMP-bd_dom_sf"/>
</dbReference>
<dbReference type="Proteomes" id="UP001225072">
    <property type="component" value="Unassembled WGS sequence"/>
</dbReference>
<dbReference type="SUPFAM" id="SSF51206">
    <property type="entry name" value="cAMP-binding domain-like"/>
    <property type="match status" value="1"/>
</dbReference>
<accession>A0ABU0TI69</accession>
<reference evidence="2 3" key="1">
    <citation type="submission" date="2023-07" db="EMBL/GenBank/DDBJ databases">
        <title>Functional and genomic diversity of the sorghum phyllosphere microbiome.</title>
        <authorList>
            <person name="Shade A."/>
        </authorList>
    </citation>
    <scope>NUCLEOTIDE SEQUENCE [LARGE SCALE GENOMIC DNA]</scope>
    <source>
        <strain evidence="2 3">SORGH_AS_1064</strain>
    </source>
</reference>
<organism evidence="2 3">
    <name type="scientific">Chryseobacterium camelliae</name>
    <dbReference type="NCBI Taxonomy" id="1265445"/>
    <lineage>
        <taxon>Bacteria</taxon>
        <taxon>Pseudomonadati</taxon>
        <taxon>Bacteroidota</taxon>
        <taxon>Flavobacteriia</taxon>
        <taxon>Flavobacteriales</taxon>
        <taxon>Weeksellaceae</taxon>
        <taxon>Chryseobacterium group</taxon>
        <taxon>Chryseobacterium</taxon>
    </lineage>
</organism>
<dbReference type="EMBL" id="JAUTAL010000001">
    <property type="protein sequence ID" value="MDQ1096752.1"/>
    <property type="molecule type" value="Genomic_DNA"/>
</dbReference>
<dbReference type="Pfam" id="PF00027">
    <property type="entry name" value="cNMP_binding"/>
    <property type="match status" value="1"/>
</dbReference>
<dbReference type="InterPro" id="IPR014710">
    <property type="entry name" value="RmlC-like_jellyroll"/>
</dbReference>
<sequence length="203" mass="23908">MLKEDIIKNMYSQLSDFLTRLEILDDQEVRFCLSLFRPIGLRKDEFFLSEEMVCGQIAFVCKGALRAFSTLPDGEENITCFKFENQLVTSFESFMFYKPSLKSIQAIEKCHLLSISRQNYQDILKTIPSWQSVINVMLEQEYSEKERYLIHYSNQSAKEKYVHILEHSPEIVRRVKVEHLASYLGITQRTLTRIRKELSNPSF</sequence>
<dbReference type="Gene3D" id="2.60.120.10">
    <property type="entry name" value="Jelly Rolls"/>
    <property type="match status" value="1"/>
</dbReference>
<dbReference type="RefSeq" id="WP_307449663.1">
    <property type="nucleotide sequence ID" value="NZ_JAUTAL010000001.1"/>
</dbReference>
<proteinExistence type="predicted"/>
<dbReference type="InterPro" id="IPR000595">
    <property type="entry name" value="cNMP-bd_dom"/>
</dbReference>
<feature type="domain" description="Cyclic nucleotide-binding" evidence="1">
    <location>
        <begin position="41"/>
        <end position="126"/>
    </location>
</feature>
<gene>
    <name evidence="2" type="ORF">QE404_001899</name>
</gene>
<keyword evidence="3" id="KW-1185">Reference proteome</keyword>
<evidence type="ECO:0000313" key="2">
    <source>
        <dbReference type="EMBL" id="MDQ1096752.1"/>
    </source>
</evidence>
<comment type="caution">
    <text evidence="2">The sequence shown here is derived from an EMBL/GenBank/DDBJ whole genome shotgun (WGS) entry which is preliminary data.</text>
</comment>
<dbReference type="CDD" id="cd00038">
    <property type="entry name" value="CAP_ED"/>
    <property type="match status" value="1"/>
</dbReference>
<protein>
    <submittedName>
        <fullName evidence="2">CRP-like cAMP-binding protein</fullName>
    </submittedName>
</protein>
<evidence type="ECO:0000313" key="3">
    <source>
        <dbReference type="Proteomes" id="UP001225072"/>
    </source>
</evidence>